<evidence type="ECO:0000256" key="2">
    <source>
        <dbReference type="ARBA" id="ARBA00022475"/>
    </source>
</evidence>
<feature type="transmembrane region" description="Helical" evidence="9">
    <location>
        <begin position="342"/>
        <end position="362"/>
    </location>
</feature>
<evidence type="ECO:0000256" key="6">
    <source>
        <dbReference type="ARBA" id="ARBA00023170"/>
    </source>
</evidence>
<dbReference type="SUPFAM" id="SSF53850">
    <property type="entry name" value="Periplasmic binding protein-like II"/>
    <property type="match status" value="1"/>
</dbReference>
<dbReference type="EMBL" id="JALNTZ010000005">
    <property type="protein sequence ID" value="KAJ3651807.1"/>
    <property type="molecule type" value="Genomic_DNA"/>
</dbReference>
<evidence type="ECO:0000256" key="7">
    <source>
        <dbReference type="ARBA" id="ARBA00023180"/>
    </source>
</evidence>
<feature type="signal peptide" evidence="10">
    <location>
        <begin position="1"/>
        <end position="18"/>
    </location>
</feature>
<evidence type="ECO:0000256" key="4">
    <source>
        <dbReference type="ARBA" id="ARBA00022989"/>
    </source>
</evidence>
<dbReference type="GO" id="GO:0005886">
    <property type="term" value="C:plasma membrane"/>
    <property type="evidence" value="ECO:0007669"/>
    <property type="project" value="UniProtKB-SubCell"/>
</dbReference>
<keyword evidence="12" id="KW-1185">Reference proteome</keyword>
<feature type="chain" id="PRO_5041439481" evidence="10">
    <location>
        <begin position="19"/>
        <end position="617"/>
    </location>
</feature>
<keyword evidence="4 9" id="KW-1133">Transmembrane helix</keyword>
<keyword evidence="5 9" id="KW-0472">Membrane</keyword>
<evidence type="ECO:0000313" key="12">
    <source>
        <dbReference type="Proteomes" id="UP001168821"/>
    </source>
</evidence>
<evidence type="ECO:0000256" key="9">
    <source>
        <dbReference type="SAM" id="Phobius"/>
    </source>
</evidence>
<organism evidence="11 12">
    <name type="scientific">Zophobas morio</name>
    <dbReference type="NCBI Taxonomy" id="2755281"/>
    <lineage>
        <taxon>Eukaryota</taxon>
        <taxon>Metazoa</taxon>
        <taxon>Ecdysozoa</taxon>
        <taxon>Arthropoda</taxon>
        <taxon>Hexapoda</taxon>
        <taxon>Insecta</taxon>
        <taxon>Pterygota</taxon>
        <taxon>Neoptera</taxon>
        <taxon>Endopterygota</taxon>
        <taxon>Coleoptera</taxon>
        <taxon>Polyphaga</taxon>
        <taxon>Cucujiformia</taxon>
        <taxon>Tenebrionidae</taxon>
        <taxon>Zophobas</taxon>
    </lineage>
</organism>
<proteinExistence type="predicted"/>
<gene>
    <name evidence="11" type="ORF">Zmor_017817</name>
</gene>
<keyword evidence="2" id="KW-1003">Cell membrane</keyword>
<evidence type="ECO:0000256" key="10">
    <source>
        <dbReference type="SAM" id="SignalP"/>
    </source>
</evidence>
<evidence type="ECO:0000256" key="8">
    <source>
        <dbReference type="SAM" id="MobiDB-lite"/>
    </source>
</evidence>
<dbReference type="PANTHER" id="PTHR42643:SF38">
    <property type="entry name" value="IONOTROPIC RECEPTOR 100A"/>
    <property type="match status" value="1"/>
</dbReference>
<feature type="region of interest" description="Disordered" evidence="8">
    <location>
        <begin position="575"/>
        <end position="599"/>
    </location>
</feature>
<sequence length="617" mass="72350">MNVTLVVIEFLLLQTVKPLEDFIWQNFNKETIILISSNLDTLDDRLIFILYLPQPKLIIHPKKSPNLEIFNNYIITETNLTSLSLSINSLKYKTQTKGRFLIIPHKDFSEDETKSAFETLWSHYIYNVVIYINWTSFVTWYPYSFENHCGTVFNLMENIKFPYDNKIPRRLQGCSINASWDELALAIKNPLDKRDPGYSVRLLDTVAEKTNANIIYLKRNAKYMSNGIKQFSKWKNELLEQTIDLAFVIKNVPEPLGPEFEMSVSYFETYCFFVLPPRRKITSSTNTLVIFSAEIWSLIAITIIFMTVLLKNFTERSLQHCFFEVIRFMLQSSIKRVPKTTLTRFTFVFFFFYNCNLSWIYVSQLSGVLSKPSYEPKISTIQDLALSNKVLRFNNLWDQFFKGRIFEKEIFEKKISIPDEKNSFKDQLTEFLKNLDHGFINSNSRMHFIKNYEKLHAVSHDKITTLHSHLMFRKAFPFSVRFNDVLLHIIEGGLISKWFDESQIAVEKLSVREYENVEGYLDLDRIICVFVLLGSNTRSLGWNKKVDRDSPSTARSSGIQAKNVNPMKYIWYDSDSDRVKRGPDTQFSSPRRTPKGSASPRRYVVENRVYFDRQLTV</sequence>
<evidence type="ECO:0000256" key="1">
    <source>
        <dbReference type="ARBA" id="ARBA00004651"/>
    </source>
</evidence>
<reference evidence="11" key="1">
    <citation type="journal article" date="2023" name="G3 (Bethesda)">
        <title>Whole genome assemblies of Zophobas morio and Tenebrio molitor.</title>
        <authorList>
            <person name="Kaur S."/>
            <person name="Stinson S.A."/>
            <person name="diCenzo G.C."/>
        </authorList>
    </citation>
    <scope>NUCLEOTIDE SEQUENCE</scope>
    <source>
        <strain evidence="11">QUZm001</strain>
    </source>
</reference>
<keyword evidence="10" id="KW-0732">Signal</keyword>
<feature type="transmembrane region" description="Helical" evidence="9">
    <location>
        <begin position="288"/>
        <end position="310"/>
    </location>
</feature>
<dbReference type="PANTHER" id="PTHR42643">
    <property type="entry name" value="IONOTROPIC RECEPTOR 20A-RELATED"/>
    <property type="match status" value="1"/>
</dbReference>
<keyword evidence="3 9" id="KW-0812">Transmembrane</keyword>
<keyword evidence="6" id="KW-0675">Receptor</keyword>
<evidence type="ECO:0000313" key="11">
    <source>
        <dbReference type="EMBL" id="KAJ3651807.1"/>
    </source>
</evidence>
<name>A0AA38ID99_9CUCU</name>
<dbReference type="InterPro" id="IPR052192">
    <property type="entry name" value="Insect_Ionotropic_Sensory_Rcpt"/>
</dbReference>
<protein>
    <submittedName>
        <fullName evidence="11">Uncharacterized protein</fullName>
    </submittedName>
</protein>
<dbReference type="AlphaFoldDB" id="A0AA38ID99"/>
<comment type="caution">
    <text evidence="11">The sequence shown here is derived from an EMBL/GenBank/DDBJ whole genome shotgun (WGS) entry which is preliminary data.</text>
</comment>
<evidence type="ECO:0000256" key="5">
    <source>
        <dbReference type="ARBA" id="ARBA00023136"/>
    </source>
</evidence>
<comment type="subcellular location">
    <subcellularLocation>
        <location evidence="1">Cell membrane</location>
        <topology evidence="1">Multi-pass membrane protein</topology>
    </subcellularLocation>
</comment>
<keyword evidence="7" id="KW-0325">Glycoprotein</keyword>
<dbReference type="Proteomes" id="UP001168821">
    <property type="component" value="Unassembled WGS sequence"/>
</dbReference>
<accession>A0AA38ID99</accession>
<evidence type="ECO:0000256" key="3">
    <source>
        <dbReference type="ARBA" id="ARBA00022692"/>
    </source>
</evidence>